<feature type="transmembrane region" description="Helical" evidence="8">
    <location>
        <begin position="444"/>
        <end position="468"/>
    </location>
</feature>
<dbReference type="GO" id="GO:0005886">
    <property type="term" value="C:plasma membrane"/>
    <property type="evidence" value="ECO:0007669"/>
    <property type="project" value="TreeGrafter"/>
</dbReference>
<organism evidence="10 12">
    <name type="scientific">Mycobacterium montefiorense</name>
    <dbReference type="NCBI Taxonomy" id="154654"/>
    <lineage>
        <taxon>Bacteria</taxon>
        <taxon>Bacillati</taxon>
        <taxon>Actinomycetota</taxon>
        <taxon>Actinomycetes</taxon>
        <taxon>Mycobacteriales</taxon>
        <taxon>Mycobacteriaceae</taxon>
        <taxon>Mycobacterium</taxon>
        <taxon>Mycobacterium simiae complex</taxon>
    </lineage>
</organism>
<keyword evidence="4 8" id="KW-0812">Transmembrane</keyword>
<evidence type="ECO:0000313" key="9">
    <source>
        <dbReference type="EMBL" id="GBG38994.1"/>
    </source>
</evidence>
<comment type="caution">
    <text evidence="10">The sequence shown here is derived from an EMBL/GenBank/DDBJ whole genome shotgun (WGS) entry which is preliminary data.</text>
</comment>
<evidence type="ECO:0000256" key="6">
    <source>
        <dbReference type="ARBA" id="ARBA00023136"/>
    </source>
</evidence>
<keyword evidence="11" id="KW-1185">Reference proteome</keyword>
<dbReference type="GO" id="GO:0022857">
    <property type="term" value="F:transmembrane transporter activity"/>
    <property type="evidence" value="ECO:0007669"/>
    <property type="project" value="InterPro"/>
</dbReference>
<reference evidence="10" key="3">
    <citation type="journal article" date="2022" name="Microbiol. Resour. Announc.">
        <title>Draft Genome Sequences of Eight Mycobacterium montefiorense Strains Isolated from Salamanders in Captivity.</title>
        <authorList>
            <person name="Komine T."/>
            <person name="Ihara H."/>
            <person name="Fukano H."/>
            <person name="Hoshino Y."/>
            <person name="Kurata O."/>
            <person name="Wada S."/>
        </authorList>
    </citation>
    <scope>NUCLEOTIDE SEQUENCE</scope>
    <source>
        <strain evidence="10">NJB18185</strain>
    </source>
</reference>
<evidence type="ECO:0000256" key="5">
    <source>
        <dbReference type="ARBA" id="ARBA00022989"/>
    </source>
</evidence>
<comment type="similarity">
    <text evidence="2 7">Belongs to the purine-cytosine permease (2.A.39) family.</text>
</comment>
<evidence type="ECO:0000256" key="4">
    <source>
        <dbReference type="ARBA" id="ARBA00022692"/>
    </source>
</evidence>
<dbReference type="PROSITE" id="PS00639">
    <property type="entry name" value="THIOL_PROTEASE_HIS"/>
    <property type="match status" value="1"/>
</dbReference>
<dbReference type="Proteomes" id="UP000245060">
    <property type="component" value="Unassembled WGS sequence"/>
</dbReference>
<feature type="transmembrane region" description="Helical" evidence="8">
    <location>
        <begin position="213"/>
        <end position="236"/>
    </location>
</feature>
<reference evidence="11" key="2">
    <citation type="submission" date="2018-04" db="EMBL/GenBank/DDBJ databases">
        <title>Draft genome sequence of Mycobacterium montefiorense isolated from Japanese black salamander.</title>
        <authorList>
            <person name="Fukano H."/>
            <person name="Yoshida M."/>
            <person name="Shimizu A."/>
            <person name="Iwao H."/>
            <person name="Kurata O."/>
            <person name="Katayama Y."/>
            <person name="Omatsu T."/>
            <person name="Mizutani T."/>
            <person name="Wada S."/>
            <person name="Hoshino Y."/>
        </authorList>
    </citation>
    <scope>NUCLEOTIDE SEQUENCE [LARGE SCALE GENOMIC DNA]</scope>
    <source>
        <strain evidence="11">BS</strain>
    </source>
</reference>
<dbReference type="InterPro" id="IPR025660">
    <property type="entry name" value="Pept_his_AS"/>
</dbReference>
<keyword evidence="3 7" id="KW-0813">Transport</keyword>
<protein>
    <submittedName>
        <fullName evidence="10">Purine/cytosine permease</fullName>
    </submittedName>
</protein>
<feature type="transmembrane region" description="Helical" evidence="8">
    <location>
        <begin position="153"/>
        <end position="171"/>
    </location>
</feature>
<reference evidence="10" key="4">
    <citation type="submission" date="2022-04" db="EMBL/GenBank/DDBJ databases">
        <authorList>
            <person name="Komine T."/>
            <person name="Fukano H."/>
            <person name="Wada S."/>
        </authorList>
    </citation>
    <scope>NUCLEOTIDE SEQUENCE</scope>
    <source>
        <strain evidence="10">NJB18185</strain>
    </source>
</reference>
<evidence type="ECO:0000256" key="2">
    <source>
        <dbReference type="ARBA" id="ARBA00008974"/>
    </source>
</evidence>
<feature type="transmembrane region" description="Helical" evidence="8">
    <location>
        <begin position="335"/>
        <end position="356"/>
    </location>
</feature>
<evidence type="ECO:0000256" key="3">
    <source>
        <dbReference type="ARBA" id="ARBA00022448"/>
    </source>
</evidence>
<evidence type="ECO:0000313" key="10">
    <source>
        <dbReference type="EMBL" id="GKU71246.1"/>
    </source>
</evidence>
<dbReference type="AlphaFoldDB" id="A0AA37UTU9"/>
<dbReference type="InterPro" id="IPR026030">
    <property type="entry name" value="Pur-cyt_permease_Fcy2/21/22"/>
</dbReference>
<dbReference type="InterPro" id="IPR001248">
    <property type="entry name" value="Pur-cyt_permease"/>
</dbReference>
<evidence type="ECO:0000313" key="11">
    <source>
        <dbReference type="Proteomes" id="UP000245060"/>
    </source>
</evidence>
<evidence type="ECO:0000313" key="12">
    <source>
        <dbReference type="Proteomes" id="UP001139505"/>
    </source>
</evidence>
<feature type="transmembrane region" description="Helical" evidence="8">
    <location>
        <begin position="113"/>
        <end position="133"/>
    </location>
</feature>
<dbReference type="EMBL" id="BFCH01000018">
    <property type="protein sequence ID" value="GBG38994.1"/>
    <property type="molecule type" value="Genomic_DNA"/>
</dbReference>
<feature type="transmembrane region" description="Helical" evidence="8">
    <location>
        <begin position="257"/>
        <end position="281"/>
    </location>
</feature>
<keyword evidence="5 8" id="KW-1133">Transmembrane helix</keyword>
<sequence length="484" mass="50847">MTIVPSAADPTPSEDRFGHVEAKGVEYLPESERDSRPRNMLAVFFGGNLAFSVIVFGWLPITFGLSWIGAVTASAAGITLGTLLIAPMALMGPRTGTNNTVSSGAHFGVTGRLIGSTLTLMFALAYAAIAVWTSGDALIVASHRLFGTPVNHGMLAIGYGIIAAEIVVVALFGHGTVVALQKFVLPIVGILLLLGFMAFGGKFESNAGGDGHYLLVGFWQTWALAVAMAAGGPLSYAPTLGDYSRRISRSKFSDRSVVIATMGGIFFGLLLTAAFGSFTASTFTTLGDSYVADLVAESPDWYVVPIVLIALAGGLGQGVLNVFDLEALIPRLKRVQTTLITSGLAVVLLYIGVFVVKAVDSITAMTLVLNGLAAPWVAINVVGFLVARRGEYHPADLQVFNQGRRGGRYWFTGGWNLRAVIPWLAGSLFGILTVDTSLYPGPLAYLANGIDISLVGSAAIAAIGYLAALRIWPERVAPVDADSC</sequence>
<proteinExistence type="inferred from homology"/>
<gene>
    <name evidence="9" type="ORF">MmonteBS_33660</name>
    <name evidence="10" type="ORF">NJB18185_10220</name>
</gene>
<feature type="transmembrane region" description="Helical" evidence="8">
    <location>
        <begin position="41"/>
        <end position="61"/>
    </location>
</feature>
<feature type="transmembrane region" description="Helical" evidence="8">
    <location>
        <begin position="408"/>
        <end position="432"/>
    </location>
</feature>
<dbReference type="PANTHER" id="PTHR31806:SF1">
    <property type="entry name" value="PURINE-CYTOSINE PERMEASE FCY2-RELATED"/>
    <property type="match status" value="1"/>
</dbReference>
<keyword evidence="6 7" id="KW-0472">Membrane</keyword>
<dbReference type="Proteomes" id="UP001139505">
    <property type="component" value="Unassembled WGS sequence"/>
</dbReference>
<dbReference type="RefSeq" id="WP_108923634.1">
    <property type="nucleotide sequence ID" value="NZ_BFCH01000018.1"/>
</dbReference>
<evidence type="ECO:0000256" key="7">
    <source>
        <dbReference type="PIRNR" id="PIRNR002744"/>
    </source>
</evidence>
<dbReference type="PIRSF" id="PIRSF002744">
    <property type="entry name" value="Pur-cyt_permease"/>
    <property type="match status" value="1"/>
</dbReference>
<feature type="transmembrane region" description="Helical" evidence="8">
    <location>
        <begin position="183"/>
        <end position="201"/>
    </location>
</feature>
<feature type="transmembrane region" description="Helical" evidence="8">
    <location>
        <begin position="301"/>
        <end position="323"/>
    </location>
</feature>
<dbReference type="PANTHER" id="PTHR31806">
    <property type="entry name" value="PURINE-CYTOSINE PERMEASE FCY2-RELATED"/>
    <property type="match status" value="1"/>
</dbReference>
<evidence type="ECO:0000256" key="8">
    <source>
        <dbReference type="SAM" id="Phobius"/>
    </source>
</evidence>
<name>A0AA37UTU9_9MYCO</name>
<feature type="transmembrane region" description="Helical" evidence="8">
    <location>
        <begin position="362"/>
        <end position="387"/>
    </location>
</feature>
<dbReference type="Gene3D" id="1.10.4160.10">
    <property type="entry name" value="Hydantoin permease"/>
    <property type="match status" value="1"/>
</dbReference>
<reference evidence="9" key="1">
    <citation type="journal article" date="2018" name="Genome Announc.">
        <title>Draft Genome Sequence of Mycobacterium montefiorense Isolated from Japanese Black Salamander (Hynobius nigrescens).</title>
        <authorList>
            <person name="Fukano H."/>
            <person name="Yoshida M."/>
            <person name="Shimizu A."/>
            <person name="Iwao H."/>
            <person name="Katayama Y."/>
            <person name="Omatsu T."/>
            <person name="Mizutani T."/>
            <person name="Kurata O."/>
            <person name="Wada S."/>
            <person name="Hoshino Y."/>
        </authorList>
    </citation>
    <scope>NUCLEOTIDE SEQUENCE</scope>
    <source>
        <strain evidence="9">BS</strain>
    </source>
</reference>
<dbReference type="EMBL" id="BQYH01000005">
    <property type="protein sequence ID" value="GKU71246.1"/>
    <property type="molecule type" value="Genomic_DNA"/>
</dbReference>
<accession>A0AA37UTU9</accession>
<comment type="subcellular location">
    <subcellularLocation>
        <location evidence="1">Membrane</location>
        <topology evidence="1">Multi-pass membrane protein</topology>
    </subcellularLocation>
</comment>
<dbReference type="Pfam" id="PF02133">
    <property type="entry name" value="Transp_cyt_pur"/>
    <property type="match status" value="1"/>
</dbReference>
<evidence type="ECO:0000256" key="1">
    <source>
        <dbReference type="ARBA" id="ARBA00004141"/>
    </source>
</evidence>
<feature type="transmembrane region" description="Helical" evidence="8">
    <location>
        <begin position="67"/>
        <end position="92"/>
    </location>
</feature>